<feature type="domain" description="Plastocyanin-like" evidence="3">
    <location>
        <begin position="34"/>
        <end position="144"/>
    </location>
</feature>
<comment type="similarity">
    <text evidence="1">Belongs to the multicopper oxidase family.</text>
</comment>
<dbReference type="SUPFAM" id="SSF49503">
    <property type="entry name" value="Cupredoxins"/>
    <property type="match status" value="2"/>
</dbReference>
<dbReference type="InterPro" id="IPR045087">
    <property type="entry name" value="Cu-oxidase_fam"/>
</dbReference>
<dbReference type="EMBL" id="SDRB02001835">
    <property type="protein sequence ID" value="THG20587.1"/>
    <property type="molecule type" value="Genomic_DNA"/>
</dbReference>
<dbReference type="AlphaFoldDB" id="A0A4V3WQJ7"/>
<keyword evidence="5" id="KW-1185">Reference proteome</keyword>
<sequence length="281" mass="31581">MSWVILARILILSGMLLCIVQGHAPPYYTFILKEISITRLCLTKNIMTVNGSFPGPVLRVHRGDTVYVNVYNQGDYGVTLHWHGVRNLRNPWSDGPEYITQCAIPPGSNMTYEVIFSLEEGTLWWHAHSDWTRATVHGAIVVSSPFGIAQPFPKPDVEEIIILASWFKQDVNQMVDYSLQNGQDFNLSNAFSINGQLGDFYPCSNDGTEYITQCAIPPGSNMTYEVIFSLEEGTLWWHAHSDWTRATVHGAIVVSSPFGIAQPFPKPDEEEIIILGMQNYI</sequence>
<gene>
    <name evidence="4" type="ORF">TEA_028566</name>
</gene>
<dbReference type="GO" id="GO:0016491">
    <property type="term" value="F:oxidoreductase activity"/>
    <property type="evidence" value="ECO:0007669"/>
    <property type="project" value="TreeGrafter"/>
</dbReference>
<reference evidence="4 5" key="1">
    <citation type="journal article" date="2018" name="Proc. Natl. Acad. Sci. U.S.A.">
        <title>Draft genome sequence of Camellia sinensis var. sinensis provides insights into the evolution of the tea genome and tea quality.</title>
        <authorList>
            <person name="Wei C."/>
            <person name="Yang H."/>
            <person name="Wang S."/>
            <person name="Zhao J."/>
            <person name="Liu C."/>
            <person name="Gao L."/>
            <person name="Xia E."/>
            <person name="Lu Y."/>
            <person name="Tai Y."/>
            <person name="She G."/>
            <person name="Sun J."/>
            <person name="Cao H."/>
            <person name="Tong W."/>
            <person name="Gao Q."/>
            <person name="Li Y."/>
            <person name="Deng W."/>
            <person name="Jiang X."/>
            <person name="Wang W."/>
            <person name="Chen Q."/>
            <person name="Zhang S."/>
            <person name="Li H."/>
            <person name="Wu J."/>
            <person name="Wang P."/>
            <person name="Li P."/>
            <person name="Shi C."/>
            <person name="Zheng F."/>
            <person name="Jian J."/>
            <person name="Huang B."/>
            <person name="Shan D."/>
            <person name="Shi M."/>
            <person name="Fang C."/>
            <person name="Yue Y."/>
            <person name="Li F."/>
            <person name="Li D."/>
            <person name="Wei S."/>
            <person name="Han B."/>
            <person name="Jiang C."/>
            <person name="Yin Y."/>
            <person name="Xia T."/>
            <person name="Zhang Z."/>
            <person name="Bennetzen J.L."/>
            <person name="Zhao S."/>
            <person name="Wan X."/>
        </authorList>
    </citation>
    <scope>NUCLEOTIDE SEQUENCE [LARGE SCALE GENOMIC DNA]</scope>
    <source>
        <strain evidence="5">cv. Shuchazao</strain>
        <tissue evidence="4">Leaf</tissue>
    </source>
</reference>
<dbReference type="PANTHER" id="PTHR11709">
    <property type="entry name" value="MULTI-COPPER OXIDASE"/>
    <property type="match status" value="1"/>
</dbReference>
<dbReference type="STRING" id="542762.A0A4V3WQJ7"/>
<feature type="chain" id="PRO_5020930936" description="Plastocyanin-like domain-containing protein" evidence="2">
    <location>
        <begin position="23"/>
        <end position="281"/>
    </location>
</feature>
<feature type="domain" description="Plastocyanin-like" evidence="3">
    <location>
        <begin position="204"/>
        <end position="256"/>
    </location>
</feature>
<evidence type="ECO:0000313" key="4">
    <source>
        <dbReference type="EMBL" id="THG20587.1"/>
    </source>
</evidence>
<evidence type="ECO:0000256" key="2">
    <source>
        <dbReference type="SAM" id="SignalP"/>
    </source>
</evidence>
<accession>A0A4V3WQJ7</accession>
<feature type="signal peptide" evidence="2">
    <location>
        <begin position="1"/>
        <end position="22"/>
    </location>
</feature>
<dbReference type="InterPro" id="IPR034288">
    <property type="entry name" value="CuRO_1_LCC"/>
</dbReference>
<dbReference type="CDD" id="cd13849">
    <property type="entry name" value="CuRO_1_LCC_plant"/>
    <property type="match status" value="1"/>
</dbReference>
<evidence type="ECO:0000313" key="5">
    <source>
        <dbReference type="Proteomes" id="UP000306102"/>
    </source>
</evidence>
<evidence type="ECO:0000256" key="1">
    <source>
        <dbReference type="ARBA" id="ARBA00010609"/>
    </source>
</evidence>
<keyword evidence="2" id="KW-0732">Signal</keyword>
<dbReference type="InterPro" id="IPR008972">
    <property type="entry name" value="Cupredoxin"/>
</dbReference>
<dbReference type="Gene3D" id="2.60.40.420">
    <property type="entry name" value="Cupredoxins - blue copper proteins"/>
    <property type="match status" value="2"/>
</dbReference>
<dbReference type="GO" id="GO:0005507">
    <property type="term" value="F:copper ion binding"/>
    <property type="evidence" value="ECO:0007669"/>
    <property type="project" value="InterPro"/>
</dbReference>
<dbReference type="Pfam" id="PF07732">
    <property type="entry name" value="Cu-oxidase_3"/>
    <property type="match status" value="2"/>
</dbReference>
<comment type="caution">
    <text evidence="4">The sequence shown here is derived from an EMBL/GenBank/DDBJ whole genome shotgun (WGS) entry which is preliminary data.</text>
</comment>
<dbReference type="Proteomes" id="UP000306102">
    <property type="component" value="Unassembled WGS sequence"/>
</dbReference>
<evidence type="ECO:0000259" key="3">
    <source>
        <dbReference type="Pfam" id="PF07732"/>
    </source>
</evidence>
<dbReference type="PANTHER" id="PTHR11709:SF410">
    <property type="entry name" value="LACCASE"/>
    <property type="match status" value="1"/>
</dbReference>
<dbReference type="InterPro" id="IPR011707">
    <property type="entry name" value="Cu-oxidase-like_N"/>
</dbReference>
<protein>
    <recommendedName>
        <fullName evidence="3">Plastocyanin-like domain-containing protein</fullName>
    </recommendedName>
</protein>
<organism evidence="4 5">
    <name type="scientific">Camellia sinensis var. sinensis</name>
    <name type="common">China tea</name>
    <dbReference type="NCBI Taxonomy" id="542762"/>
    <lineage>
        <taxon>Eukaryota</taxon>
        <taxon>Viridiplantae</taxon>
        <taxon>Streptophyta</taxon>
        <taxon>Embryophyta</taxon>
        <taxon>Tracheophyta</taxon>
        <taxon>Spermatophyta</taxon>
        <taxon>Magnoliopsida</taxon>
        <taxon>eudicotyledons</taxon>
        <taxon>Gunneridae</taxon>
        <taxon>Pentapetalae</taxon>
        <taxon>asterids</taxon>
        <taxon>Ericales</taxon>
        <taxon>Theaceae</taxon>
        <taxon>Camellia</taxon>
    </lineage>
</organism>
<proteinExistence type="inferred from homology"/>
<name>A0A4V3WQJ7_CAMSN</name>